<gene>
    <name evidence="1" type="ORF">MNBD_ALPHA05-1170</name>
</gene>
<protein>
    <submittedName>
        <fullName evidence="1">Uncharacterized protein</fullName>
    </submittedName>
</protein>
<reference evidence="1" key="1">
    <citation type="submission" date="2018-06" db="EMBL/GenBank/DDBJ databases">
        <authorList>
            <person name="Zhirakovskaya E."/>
        </authorList>
    </citation>
    <scope>NUCLEOTIDE SEQUENCE</scope>
</reference>
<evidence type="ECO:0000313" key="1">
    <source>
        <dbReference type="EMBL" id="VAW00780.1"/>
    </source>
</evidence>
<proteinExistence type="predicted"/>
<sequence length="38" mass="4388">MRRVFVTLLLLFLDGACTIKNIYEWDRCKAEDEAAPEG</sequence>
<accession>A0A3B0S918</accession>
<organism evidence="1">
    <name type="scientific">hydrothermal vent metagenome</name>
    <dbReference type="NCBI Taxonomy" id="652676"/>
    <lineage>
        <taxon>unclassified sequences</taxon>
        <taxon>metagenomes</taxon>
        <taxon>ecological metagenomes</taxon>
    </lineage>
</organism>
<dbReference type="AlphaFoldDB" id="A0A3B0S918"/>
<name>A0A3B0S918_9ZZZZ</name>
<dbReference type="EMBL" id="UOEH01000318">
    <property type="protein sequence ID" value="VAW00780.1"/>
    <property type="molecule type" value="Genomic_DNA"/>
</dbReference>